<name>A0ABD1B0X2_CARAN</name>
<dbReference type="EMBL" id="JBANAX010000366">
    <property type="protein sequence ID" value="KAL1212377.1"/>
    <property type="molecule type" value="Genomic_DNA"/>
</dbReference>
<evidence type="ECO:0000313" key="2">
    <source>
        <dbReference type="EMBL" id="KAL1212377.1"/>
    </source>
</evidence>
<dbReference type="AlphaFoldDB" id="A0ABD1B0X2"/>
<dbReference type="InterPro" id="IPR025452">
    <property type="entry name" value="DUF4218"/>
</dbReference>
<reference evidence="2 3" key="1">
    <citation type="submission" date="2024-04" db="EMBL/GenBank/DDBJ databases">
        <title>Genome assembly C_amara_ONT_v2.</title>
        <authorList>
            <person name="Yant L."/>
            <person name="Moore C."/>
            <person name="Slenker M."/>
        </authorList>
    </citation>
    <scope>NUCLEOTIDE SEQUENCE [LARGE SCALE GENOMIC DNA]</scope>
    <source>
        <tissue evidence="2">Leaf</tissue>
    </source>
</reference>
<keyword evidence="3" id="KW-1185">Reference proteome</keyword>
<evidence type="ECO:0000313" key="3">
    <source>
        <dbReference type="Proteomes" id="UP001558713"/>
    </source>
</evidence>
<protein>
    <recommendedName>
        <fullName evidence="1">DUF4218 domain-containing protein</fullName>
    </recommendedName>
</protein>
<accession>A0ABD1B0X2</accession>
<dbReference type="Pfam" id="PF13960">
    <property type="entry name" value="DUF4218"/>
    <property type="match status" value="1"/>
</dbReference>
<comment type="caution">
    <text evidence="2">The sequence shown here is derived from an EMBL/GenBank/DDBJ whole genome shotgun (WGS) entry which is preliminary data.</text>
</comment>
<proteinExistence type="predicted"/>
<gene>
    <name evidence="2" type="ORF">V5N11_029868</name>
</gene>
<sequence length="342" mass="40041">MHVEKNFFENIMNTVLNVKGKTKDNIKSRLDLADICDRAFLEVQPDGKYIFPPYGLQGDKKREFFDWIRDDVKFTDGYASNLRNCIDYGEGKFTGMKSHDCHVVMQRLLPFAFAHLLDRDVYQAIAGVGSFFRDLCTRTLTADGIRNLEVNIPVILCNLEKQFPPSFFDVMEHLPIHLPREAALGGPVQYRWMYPFERYMFHPKKKVKNLSRVEGSIVAQSLNEEASHFAEYYFPSEVRTKSRRPGRHDDRNERAIYPIVVPEVFCQVGRVSGKSKTRKLSQQEFKHLHTYILTNCEEIAEYERIHMALIRGWFVDMSEEELQQHKQEDFMEFLNTMQCSQA</sequence>
<evidence type="ECO:0000259" key="1">
    <source>
        <dbReference type="Pfam" id="PF13960"/>
    </source>
</evidence>
<dbReference type="PANTHER" id="PTHR48258:SF4">
    <property type="entry name" value="DUF4216 DOMAIN-CONTAINING PROTEIN"/>
    <property type="match status" value="1"/>
</dbReference>
<organism evidence="2 3">
    <name type="scientific">Cardamine amara subsp. amara</name>
    <dbReference type="NCBI Taxonomy" id="228776"/>
    <lineage>
        <taxon>Eukaryota</taxon>
        <taxon>Viridiplantae</taxon>
        <taxon>Streptophyta</taxon>
        <taxon>Embryophyta</taxon>
        <taxon>Tracheophyta</taxon>
        <taxon>Spermatophyta</taxon>
        <taxon>Magnoliopsida</taxon>
        <taxon>eudicotyledons</taxon>
        <taxon>Gunneridae</taxon>
        <taxon>Pentapetalae</taxon>
        <taxon>rosids</taxon>
        <taxon>malvids</taxon>
        <taxon>Brassicales</taxon>
        <taxon>Brassicaceae</taxon>
        <taxon>Cardamineae</taxon>
        <taxon>Cardamine</taxon>
    </lineage>
</organism>
<feature type="domain" description="DUF4218" evidence="1">
    <location>
        <begin position="135"/>
        <end position="248"/>
    </location>
</feature>
<dbReference type="PANTHER" id="PTHR48258">
    <property type="entry name" value="DUF4218 DOMAIN-CONTAINING PROTEIN-RELATED"/>
    <property type="match status" value="1"/>
</dbReference>
<dbReference type="Proteomes" id="UP001558713">
    <property type="component" value="Unassembled WGS sequence"/>
</dbReference>